<dbReference type="GO" id="GO:0022857">
    <property type="term" value="F:transmembrane transporter activity"/>
    <property type="evidence" value="ECO:0007669"/>
    <property type="project" value="InterPro"/>
</dbReference>
<sequence length="422" mass="41977">MPSAENTQTDSTAVDAATEAPGRSGWPVRAGRAWSRRRLAVFAIMLTYGIGLSSWVVRTPAVRDLVHASTAEMGLILLGLSVGSMSGVVLSAPLVRRHGVRPIVLFGGGSFAVGLALVGAAAGLSSAPLVFAGLALVGWGMGLSEIAVNVEGAALEAEAGRSVLPALHGSFSLGTVVGAAAGIGLTAIDFPVIWQLLGVAAVGGAVLAVVIRFVPAETGRVPAEARRRPGANTRRARPMLLTQPRLVLLGVIVLALALAEGSATDWLPLLMVDGHGASATAGTVVYAGFAAAMTLGRFSGGLLLSQFGKAAVLRASTLVSAAGIAVMIFAGDPVLAGSGVALWGLGAALGFPVTISAAADVGDGDPTAAVASVATAGYIAFLVGPPVLGFIGQVASLRGAMIVVLVIVAAASLLTSAAKPPK</sequence>
<dbReference type="PANTHER" id="PTHR23514">
    <property type="entry name" value="BYPASS OF STOP CODON PROTEIN 6"/>
    <property type="match status" value="1"/>
</dbReference>
<evidence type="ECO:0000313" key="8">
    <source>
        <dbReference type="EMBL" id="XBM48897.1"/>
    </source>
</evidence>
<dbReference type="GO" id="GO:0005886">
    <property type="term" value="C:plasma membrane"/>
    <property type="evidence" value="ECO:0007669"/>
    <property type="project" value="UniProtKB-SubCell"/>
</dbReference>
<feature type="transmembrane region" description="Helical" evidence="6">
    <location>
        <begin position="236"/>
        <end position="259"/>
    </location>
</feature>
<feature type="transmembrane region" description="Helical" evidence="6">
    <location>
        <begin position="129"/>
        <end position="150"/>
    </location>
</feature>
<comment type="subcellular location">
    <subcellularLocation>
        <location evidence="1">Cell membrane</location>
        <topology evidence="1">Multi-pass membrane protein</topology>
    </subcellularLocation>
</comment>
<dbReference type="PROSITE" id="PS50850">
    <property type="entry name" value="MFS"/>
    <property type="match status" value="1"/>
</dbReference>
<accession>A0AAU7GDZ8</accession>
<dbReference type="InterPro" id="IPR020846">
    <property type="entry name" value="MFS_dom"/>
</dbReference>
<dbReference type="PANTHER" id="PTHR23514:SF13">
    <property type="entry name" value="INNER MEMBRANE PROTEIN YBJJ"/>
    <property type="match status" value="1"/>
</dbReference>
<reference evidence="8" key="1">
    <citation type="submission" date="2024-05" db="EMBL/GenBank/DDBJ databases">
        <title>The Natural Products Discovery Center: Release of the First 8490 Sequenced Strains for Exploring Actinobacteria Biosynthetic Diversity.</title>
        <authorList>
            <person name="Kalkreuter E."/>
            <person name="Kautsar S.A."/>
            <person name="Yang D."/>
            <person name="Bader C.D."/>
            <person name="Teijaro C.N."/>
            <person name="Fluegel L."/>
            <person name="Davis C.M."/>
            <person name="Simpson J.R."/>
            <person name="Lauterbach L."/>
            <person name="Steele A.D."/>
            <person name="Gui C."/>
            <person name="Meng S."/>
            <person name="Li G."/>
            <person name="Viehrig K."/>
            <person name="Ye F."/>
            <person name="Su P."/>
            <person name="Kiefer A.F."/>
            <person name="Nichols A."/>
            <person name="Cepeda A.J."/>
            <person name="Yan W."/>
            <person name="Fan B."/>
            <person name="Jiang Y."/>
            <person name="Adhikari A."/>
            <person name="Zheng C.-J."/>
            <person name="Schuster L."/>
            <person name="Cowan T.M."/>
            <person name="Smanski M.J."/>
            <person name="Chevrette M.G."/>
            <person name="de Carvalho L.P.S."/>
            <person name="Shen B."/>
        </authorList>
    </citation>
    <scope>NUCLEOTIDE SEQUENCE</scope>
    <source>
        <strain evidence="8">NPDC080035</strain>
    </source>
</reference>
<gene>
    <name evidence="8" type="ORF">AAME72_03320</name>
</gene>
<evidence type="ECO:0000256" key="5">
    <source>
        <dbReference type="SAM" id="MobiDB-lite"/>
    </source>
</evidence>
<evidence type="ECO:0000256" key="1">
    <source>
        <dbReference type="ARBA" id="ARBA00004651"/>
    </source>
</evidence>
<dbReference type="AlphaFoldDB" id="A0AAU7GDZ8"/>
<feature type="transmembrane region" description="Helical" evidence="6">
    <location>
        <begin position="102"/>
        <end position="123"/>
    </location>
</feature>
<evidence type="ECO:0000256" key="4">
    <source>
        <dbReference type="ARBA" id="ARBA00023136"/>
    </source>
</evidence>
<dbReference type="Pfam" id="PF07690">
    <property type="entry name" value="MFS_1"/>
    <property type="match status" value="1"/>
</dbReference>
<dbReference type="Gene3D" id="1.20.1250.20">
    <property type="entry name" value="MFS general substrate transporter like domains"/>
    <property type="match status" value="1"/>
</dbReference>
<feature type="transmembrane region" description="Helical" evidence="6">
    <location>
        <begin position="368"/>
        <end position="391"/>
    </location>
</feature>
<feature type="transmembrane region" description="Helical" evidence="6">
    <location>
        <begin position="311"/>
        <end position="330"/>
    </location>
</feature>
<feature type="transmembrane region" description="Helical" evidence="6">
    <location>
        <begin position="279"/>
        <end position="299"/>
    </location>
</feature>
<feature type="region of interest" description="Disordered" evidence="5">
    <location>
        <begin position="1"/>
        <end position="25"/>
    </location>
</feature>
<feature type="transmembrane region" description="Helical" evidence="6">
    <location>
        <begin position="39"/>
        <end position="56"/>
    </location>
</feature>
<keyword evidence="4 6" id="KW-0472">Membrane</keyword>
<dbReference type="InterPro" id="IPR036259">
    <property type="entry name" value="MFS_trans_sf"/>
</dbReference>
<keyword evidence="3 6" id="KW-1133">Transmembrane helix</keyword>
<feature type="transmembrane region" description="Helical" evidence="6">
    <location>
        <begin position="342"/>
        <end position="361"/>
    </location>
</feature>
<dbReference type="SUPFAM" id="SSF103473">
    <property type="entry name" value="MFS general substrate transporter"/>
    <property type="match status" value="1"/>
</dbReference>
<dbReference type="CDD" id="cd17393">
    <property type="entry name" value="MFS_MosC_like"/>
    <property type="match status" value="1"/>
</dbReference>
<dbReference type="RefSeq" id="WP_348788818.1">
    <property type="nucleotide sequence ID" value="NZ_CP157390.1"/>
</dbReference>
<feature type="transmembrane region" description="Helical" evidence="6">
    <location>
        <begin position="397"/>
        <end position="418"/>
    </location>
</feature>
<feature type="compositionally biased region" description="Polar residues" evidence="5">
    <location>
        <begin position="1"/>
        <end position="12"/>
    </location>
</feature>
<dbReference type="InterPro" id="IPR011701">
    <property type="entry name" value="MFS"/>
</dbReference>
<organism evidence="8">
    <name type="scientific">Leifsonia sp. NPDC080035</name>
    <dbReference type="NCBI Taxonomy" id="3143936"/>
    <lineage>
        <taxon>Bacteria</taxon>
        <taxon>Bacillati</taxon>
        <taxon>Actinomycetota</taxon>
        <taxon>Actinomycetes</taxon>
        <taxon>Micrococcales</taxon>
        <taxon>Microbacteriaceae</taxon>
        <taxon>Leifsonia</taxon>
    </lineage>
</organism>
<evidence type="ECO:0000259" key="7">
    <source>
        <dbReference type="PROSITE" id="PS50850"/>
    </source>
</evidence>
<feature type="transmembrane region" description="Helical" evidence="6">
    <location>
        <begin position="192"/>
        <end position="215"/>
    </location>
</feature>
<protein>
    <submittedName>
        <fullName evidence="8">MFS transporter</fullName>
    </submittedName>
</protein>
<feature type="domain" description="Major facilitator superfamily (MFS) profile" evidence="7">
    <location>
        <begin position="35"/>
        <end position="422"/>
    </location>
</feature>
<keyword evidence="2 6" id="KW-0812">Transmembrane</keyword>
<feature type="transmembrane region" description="Helical" evidence="6">
    <location>
        <begin position="76"/>
        <end position="95"/>
    </location>
</feature>
<evidence type="ECO:0000256" key="3">
    <source>
        <dbReference type="ARBA" id="ARBA00022989"/>
    </source>
</evidence>
<evidence type="ECO:0000256" key="6">
    <source>
        <dbReference type="SAM" id="Phobius"/>
    </source>
</evidence>
<name>A0AAU7GDZ8_9MICO</name>
<dbReference type="EMBL" id="CP157390">
    <property type="protein sequence ID" value="XBM48897.1"/>
    <property type="molecule type" value="Genomic_DNA"/>
</dbReference>
<evidence type="ECO:0000256" key="2">
    <source>
        <dbReference type="ARBA" id="ARBA00022692"/>
    </source>
</evidence>
<proteinExistence type="predicted"/>
<feature type="transmembrane region" description="Helical" evidence="6">
    <location>
        <begin position="162"/>
        <end position="186"/>
    </location>
</feature>
<dbReference type="InterPro" id="IPR051788">
    <property type="entry name" value="MFS_Transporter"/>
</dbReference>